<protein>
    <submittedName>
        <fullName evidence="7">TIGR04014 family B12-binding domain/radical SAM domain-containing protein</fullName>
    </submittedName>
</protein>
<dbReference type="PANTHER" id="PTHR43409:SF17">
    <property type="entry name" value="METHYLTHIOTRANSFERASE MJ0865-RELATED"/>
    <property type="match status" value="1"/>
</dbReference>
<keyword evidence="5" id="KW-0411">Iron-sulfur</keyword>
<dbReference type="AlphaFoldDB" id="A0A8E7ELH9"/>
<dbReference type="InterPro" id="IPR058240">
    <property type="entry name" value="rSAM_sf"/>
</dbReference>
<accession>A0A8E7ELH9</accession>
<dbReference type="EMBL" id="CP075546">
    <property type="protein sequence ID" value="QVV90660.1"/>
    <property type="molecule type" value="Genomic_DNA"/>
</dbReference>
<dbReference type="GO" id="GO:0003824">
    <property type="term" value="F:catalytic activity"/>
    <property type="evidence" value="ECO:0007669"/>
    <property type="project" value="InterPro"/>
</dbReference>
<name>A0A8E7ELH9_9EURY</name>
<keyword evidence="8" id="KW-1185">Reference proteome</keyword>
<keyword evidence="2" id="KW-0949">S-adenosyl-L-methionine</keyword>
<sequence length="440" mass="48818">MKSRRSRVMVGAPGLYTYGAMRIGGIIREAGFKPQITRNISDLRGDTIFLSLYSTLHLLDPVIKDTVLRIQQEGGTCIIGGPVSSGPEMVLGELHPDLVVCGEGEESVSRIIEGNDFSDCPNCAYLEKNEIIKTSQHRVEDITFPLPLIPEDIATQDIRGAQTYIETHRGCFGRCGFCQVPRVFGRRIRSRTLEEILTEVRAFQKKGVRKLALIGGTGSLYRSRDGEVNSDAFISLLEGISSIMGPKNVSCPDIRADCLTEEVLEAVRAHTIGWIFFGVESGSEKVLDLMQKGIPIDKVRDAVEQCRQYGVKPAGSFITGYPGEEEEDFQITKDIMEELCLDDVFISIAEPIPSTPLAKQICSQDPVLDLVSIPHTGDYAGLHLSEAEARAFDLMLHSDVCRPVPRMTQDTQYKAYLKEARKQGTDIRNVTHLLRKYYSG</sequence>
<evidence type="ECO:0000313" key="8">
    <source>
        <dbReference type="Proteomes" id="UP000680656"/>
    </source>
</evidence>
<evidence type="ECO:0000313" key="7">
    <source>
        <dbReference type="EMBL" id="QVV90660.1"/>
    </source>
</evidence>
<evidence type="ECO:0000256" key="4">
    <source>
        <dbReference type="ARBA" id="ARBA00023004"/>
    </source>
</evidence>
<dbReference type="GO" id="GO:0046872">
    <property type="term" value="F:metal ion binding"/>
    <property type="evidence" value="ECO:0007669"/>
    <property type="project" value="UniProtKB-KW"/>
</dbReference>
<keyword evidence="4" id="KW-0408">Iron</keyword>
<dbReference type="Pfam" id="PF04055">
    <property type="entry name" value="Radical_SAM"/>
    <property type="match status" value="1"/>
</dbReference>
<dbReference type="PANTHER" id="PTHR43409">
    <property type="entry name" value="ANAEROBIC MAGNESIUM-PROTOPORPHYRIN IX MONOMETHYL ESTER CYCLASE-RELATED"/>
    <property type="match status" value="1"/>
</dbReference>
<dbReference type="InterPro" id="IPR051198">
    <property type="entry name" value="BchE-like"/>
</dbReference>
<dbReference type="SFLD" id="SFLDG01217">
    <property type="entry name" value="B12-binding_methylthiotransfer"/>
    <property type="match status" value="1"/>
</dbReference>
<evidence type="ECO:0000256" key="1">
    <source>
        <dbReference type="ARBA" id="ARBA00001966"/>
    </source>
</evidence>
<comment type="cofactor">
    <cofactor evidence="1">
        <name>[4Fe-4S] cluster</name>
        <dbReference type="ChEBI" id="CHEBI:49883"/>
    </cofactor>
</comment>
<organism evidence="7 8">
    <name type="scientific">Methanospirillum purgamenti</name>
    <dbReference type="NCBI Taxonomy" id="2834276"/>
    <lineage>
        <taxon>Archaea</taxon>
        <taxon>Methanobacteriati</taxon>
        <taxon>Methanobacteriota</taxon>
        <taxon>Stenosarchaea group</taxon>
        <taxon>Methanomicrobia</taxon>
        <taxon>Methanomicrobiales</taxon>
        <taxon>Methanospirillaceae</taxon>
        <taxon>Methanospirillum</taxon>
    </lineage>
</organism>
<dbReference type="CDD" id="cd01335">
    <property type="entry name" value="Radical_SAM"/>
    <property type="match status" value="1"/>
</dbReference>
<evidence type="ECO:0000259" key="6">
    <source>
        <dbReference type="PROSITE" id="PS51918"/>
    </source>
</evidence>
<dbReference type="SMART" id="SM00729">
    <property type="entry name" value="Elp3"/>
    <property type="match status" value="1"/>
</dbReference>
<dbReference type="InterPro" id="IPR007197">
    <property type="entry name" value="rSAM"/>
</dbReference>
<dbReference type="PROSITE" id="PS51918">
    <property type="entry name" value="RADICAL_SAM"/>
    <property type="match status" value="1"/>
</dbReference>
<dbReference type="InterPro" id="IPR023979">
    <property type="entry name" value="CHP04014_B12-bd/rSAM"/>
</dbReference>
<evidence type="ECO:0000256" key="5">
    <source>
        <dbReference type="ARBA" id="ARBA00023014"/>
    </source>
</evidence>
<dbReference type="InterPro" id="IPR006638">
    <property type="entry name" value="Elp3/MiaA/NifB-like_rSAM"/>
</dbReference>
<dbReference type="Gene3D" id="3.80.30.20">
    <property type="entry name" value="tm_1862 like domain"/>
    <property type="match status" value="1"/>
</dbReference>
<dbReference type="SFLD" id="SFLDG01082">
    <property type="entry name" value="B12-binding_domain_containing"/>
    <property type="match status" value="1"/>
</dbReference>
<feature type="domain" description="Radical SAM core" evidence="6">
    <location>
        <begin position="157"/>
        <end position="383"/>
    </location>
</feature>
<evidence type="ECO:0000256" key="3">
    <source>
        <dbReference type="ARBA" id="ARBA00022723"/>
    </source>
</evidence>
<proteinExistence type="predicted"/>
<keyword evidence="3" id="KW-0479">Metal-binding</keyword>
<dbReference type="SUPFAM" id="SSF102114">
    <property type="entry name" value="Radical SAM enzymes"/>
    <property type="match status" value="1"/>
</dbReference>
<gene>
    <name evidence="7" type="ORF">KHC33_15195</name>
</gene>
<dbReference type="Proteomes" id="UP000680656">
    <property type="component" value="Chromosome"/>
</dbReference>
<dbReference type="GO" id="GO:0051536">
    <property type="term" value="F:iron-sulfur cluster binding"/>
    <property type="evidence" value="ECO:0007669"/>
    <property type="project" value="UniProtKB-KW"/>
</dbReference>
<reference evidence="7 8" key="1">
    <citation type="submission" date="2021-05" db="EMBL/GenBank/DDBJ databases">
        <title>A novel Methanospirillum isolate from a pyrite-forming mixed culture.</title>
        <authorList>
            <person name="Bunk B."/>
            <person name="Sproer C."/>
            <person name="Spring S."/>
            <person name="Pester M."/>
        </authorList>
    </citation>
    <scope>NUCLEOTIDE SEQUENCE [LARGE SCALE GENOMIC DNA]</scope>
    <source>
        <strain evidence="7 8">J.3.6.1-F.2.7.3</strain>
    </source>
</reference>
<evidence type="ECO:0000256" key="2">
    <source>
        <dbReference type="ARBA" id="ARBA00022691"/>
    </source>
</evidence>
<dbReference type="InterPro" id="IPR023404">
    <property type="entry name" value="rSAM_horseshoe"/>
</dbReference>
<dbReference type="KEGG" id="mrtj:KHC33_15195"/>
<dbReference type="NCBIfam" id="TIGR04014">
    <property type="entry name" value="B12_SAM_MJ_0865"/>
    <property type="match status" value="1"/>
</dbReference>
<dbReference type="Gene3D" id="3.40.50.280">
    <property type="entry name" value="Cobalamin-binding domain"/>
    <property type="match status" value="1"/>
</dbReference>
<dbReference type="SFLD" id="SFLDS00029">
    <property type="entry name" value="Radical_SAM"/>
    <property type="match status" value="1"/>
</dbReference>